<dbReference type="EMBL" id="CM003609">
    <property type="protein sequence ID" value="KYP64809.1"/>
    <property type="molecule type" value="Genomic_DNA"/>
</dbReference>
<feature type="non-terminal residue" evidence="1">
    <location>
        <position position="1"/>
    </location>
</feature>
<proteinExistence type="predicted"/>
<dbReference type="AlphaFoldDB" id="A0A151TCN1"/>
<reference evidence="1 2" key="1">
    <citation type="journal article" date="2012" name="Nat. Biotechnol.">
        <title>Draft genome sequence of pigeonpea (Cajanus cajan), an orphan legume crop of resource-poor farmers.</title>
        <authorList>
            <person name="Varshney R.K."/>
            <person name="Chen W."/>
            <person name="Li Y."/>
            <person name="Bharti A.K."/>
            <person name="Saxena R.K."/>
            <person name="Schlueter J.A."/>
            <person name="Donoghue M.T."/>
            <person name="Azam S."/>
            <person name="Fan G."/>
            <person name="Whaley A.M."/>
            <person name="Farmer A.D."/>
            <person name="Sheridan J."/>
            <person name="Iwata A."/>
            <person name="Tuteja R."/>
            <person name="Penmetsa R.V."/>
            <person name="Wu W."/>
            <person name="Upadhyaya H.D."/>
            <person name="Yang S.P."/>
            <person name="Shah T."/>
            <person name="Saxena K.B."/>
            <person name="Michael T."/>
            <person name="McCombie W.R."/>
            <person name="Yang B."/>
            <person name="Zhang G."/>
            <person name="Yang H."/>
            <person name="Wang J."/>
            <person name="Spillane C."/>
            <person name="Cook D.R."/>
            <person name="May G.D."/>
            <person name="Xu X."/>
            <person name="Jackson S.A."/>
        </authorList>
    </citation>
    <scope>NUCLEOTIDE SEQUENCE [LARGE SCALE GENOMIC DNA]</scope>
    <source>
        <strain evidence="2">cv. Asha</strain>
    </source>
</reference>
<evidence type="ECO:0000313" key="2">
    <source>
        <dbReference type="Proteomes" id="UP000075243"/>
    </source>
</evidence>
<sequence length="89" mass="10349">AIVAHSTIEAKYQSLAIIAAKTSWIQSLLQELHIPTLTPTIYYDDMRTMALSHNLMLHARTKHMKLYIFFLEEKMINNNLKVLDISFDE</sequence>
<protein>
    <submittedName>
        <fullName evidence="1">Retrovirus-related Pol polyprotein from transposon TNT 1-94</fullName>
    </submittedName>
</protein>
<gene>
    <name evidence="1" type="ORF">KK1_019417</name>
</gene>
<accession>A0A151TCN1</accession>
<dbReference type="Proteomes" id="UP000075243">
    <property type="component" value="Chromosome 7"/>
</dbReference>
<dbReference type="Gramene" id="C.cajan_18869.t">
    <property type="protein sequence ID" value="C.cajan_18869.t.cds1"/>
    <property type="gene ID" value="C.cajan_18869"/>
</dbReference>
<name>A0A151TCN1_CAJCA</name>
<evidence type="ECO:0000313" key="1">
    <source>
        <dbReference type="EMBL" id="KYP64809.1"/>
    </source>
</evidence>
<keyword evidence="2" id="KW-1185">Reference proteome</keyword>
<organism evidence="1 2">
    <name type="scientific">Cajanus cajan</name>
    <name type="common">Pigeon pea</name>
    <name type="synonym">Cajanus indicus</name>
    <dbReference type="NCBI Taxonomy" id="3821"/>
    <lineage>
        <taxon>Eukaryota</taxon>
        <taxon>Viridiplantae</taxon>
        <taxon>Streptophyta</taxon>
        <taxon>Embryophyta</taxon>
        <taxon>Tracheophyta</taxon>
        <taxon>Spermatophyta</taxon>
        <taxon>Magnoliopsida</taxon>
        <taxon>eudicotyledons</taxon>
        <taxon>Gunneridae</taxon>
        <taxon>Pentapetalae</taxon>
        <taxon>rosids</taxon>
        <taxon>fabids</taxon>
        <taxon>Fabales</taxon>
        <taxon>Fabaceae</taxon>
        <taxon>Papilionoideae</taxon>
        <taxon>50 kb inversion clade</taxon>
        <taxon>NPAAA clade</taxon>
        <taxon>indigoferoid/millettioid clade</taxon>
        <taxon>Phaseoleae</taxon>
        <taxon>Cajanus</taxon>
    </lineage>
</organism>
<dbReference type="OMA" id="IVAHSTI"/>